<evidence type="ECO:0000313" key="2">
    <source>
        <dbReference type="EMBL" id="SUB76230.1"/>
    </source>
</evidence>
<evidence type="ECO:0000313" key="3">
    <source>
        <dbReference type="Proteomes" id="UP000254777"/>
    </source>
</evidence>
<dbReference type="Proteomes" id="UP000254777">
    <property type="component" value="Unassembled WGS sequence"/>
</dbReference>
<organism evidence="2 3">
    <name type="scientific">Peptoniphilus indolicus</name>
    <dbReference type="NCBI Taxonomy" id="33030"/>
    <lineage>
        <taxon>Bacteria</taxon>
        <taxon>Bacillati</taxon>
        <taxon>Bacillota</taxon>
        <taxon>Tissierellia</taxon>
        <taxon>Tissierellales</taxon>
        <taxon>Peptoniphilaceae</taxon>
        <taxon>Peptoniphilus</taxon>
    </lineage>
</organism>
<dbReference type="AlphaFoldDB" id="A0A379DEN9"/>
<dbReference type="Gene3D" id="3.40.50.300">
    <property type="entry name" value="P-loop containing nucleotide triphosphate hydrolases"/>
    <property type="match status" value="1"/>
</dbReference>
<feature type="domain" description="IstB-like ATP-binding" evidence="1">
    <location>
        <begin position="1"/>
        <end position="61"/>
    </location>
</feature>
<dbReference type="Pfam" id="PF01695">
    <property type="entry name" value="IstB_IS21"/>
    <property type="match status" value="1"/>
</dbReference>
<dbReference type="InterPro" id="IPR027417">
    <property type="entry name" value="P-loop_NTPase"/>
</dbReference>
<dbReference type="InterPro" id="IPR002611">
    <property type="entry name" value="IstB_ATP-bd"/>
</dbReference>
<proteinExistence type="predicted"/>
<protein>
    <submittedName>
        <fullName evidence="2">Transposase</fullName>
    </submittedName>
</protein>
<dbReference type="GO" id="GO:0005524">
    <property type="term" value="F:ATP binding"/>
    <property type="evidence" value="ECO:0007669"/>
    <property type="project" value="InterPro"/>
</dbReference>
<reference evidence="2 3" key="1">
    <citation type="submission" date="2018-06" db="EMBL/GenBank/DDBJ databases">
        <authorList>
            <consortium name="Pathogen Informatics"/>
            <person name="Doyle S."/>
        </authorList>
    </citation>
    <scope>NUCLEOTIDE SEQUENCE [LARGE SCALE GENOMIC DNA]</scope>
    <source>
        <strain evidence="2 3">NCTC11088</strain>
    </source>
</reference>
<gene>
    <name evidence="2" type="ORF">NCTC11088_02045</name>
</gene>
<sequence>MGYLPLNDGDERLIFQLIDKRYEKKSTIITTNLNFNEWSKLFYDEKVAAAIIDRLLHHATVYLLLEIHTDLKSI</sequence>
<accession>A0A379DEN9</accession>
<name>A0A379DEN9_9FIRM</name>
<dbReference type="EMBL" id="UGTH01000001">
    <property type="protein sequence ID" value="SUB76230.1"/>
    <property type="molecule type" value="Genomic_DNA"/>
</dbReference>
<evidence type="ECO:0000259" key="1">
    <source>
        <dbReference type="Pfam" id="PF01695"/>
    </source>
</evidence>